<evidence type="ECO:0000313" key="14">
    <source>
        <dbReference type="EMBL" id="CAJ0877744.1"/>
    </source>
</evidence>
<dbReference type="PANTHER" id="PTHR38831:SF1">
    <property type="entry name" value="TYPE II SECRETION SYSTEM PROTEIN K-RELATED"/>
    <property type="match status" value="1"/>
</dbReference>
<evidence type="ECO:0000256" key="8">
    <source>
        <dbReference type="ARBA" id="ARBA00022989"/>
    </source>
</evidence>
<gene>
    <name evidence="13" type="primary">xcpX_1</name>
    <name evidence="14" type="ORF">R77564_02331</name>
    <name evidence="13" type="ORF">R77567_02284</name>
</gene>
<dbReference type="InterPro" id="IPR049031">
    <property type="entry name" value="T2SSK_SAM-like_1st"/>
</dbReference>
<keyword evidence="5 10" id="KW-0997">Cell inner membrane</keyword>
<evidence type="ECO:0000259" key="11">
    <source>
        <dbReference type="Pfam" id="PF03934"/>
    </source>
</evidence>
<evidence type="ECO:0000256" key="1">
    <source>
        <dbReference type="ARBA" id="ARBA00004533"/>
    </source>
</evidence>
<dbReference type="Pfam" id="PF21687">
    <property type="entry name" value="T2SSK_1st"/>
    <property type="match status" value="1"/>
</dbReference>
<keyword evidence="4 10" id="KW-1003">Cell membrane</keyword>
<dbReference type="AlphaFoldDB" id="A0AAD2BXF0"/>
<dbReference type="InterPro" id="IPR049179">
    <property type="entry name" value="T2SSK_SAM-like_2nd"/>
</dbReference>
<feature type="domain" description="T2SS protein K second SAM-like" evidence="11">
    <location>
        <begin position="213"/>
        <end position="259"/>
    </location>
</feature>
<evidence type="ECO:0000256" key="10">
    <source>
        <dbReference type="PIRNR" id="PIRNR002786"/>
    </source>
</evidence>
<keyword evidence="6" id="KW-0812">Transmembrane</keyword>
<sequence>MTRALQQRGAAVVTALLVVAMAVTLVATMFAGQRAAIRTVEAQRLRTDSVWMQRASVEWARLLLRENARTTPADHLGQRWALPVHDLPVATVLGKTAVQSFNAANDMRVDGTIEDAQARFNLNTLVTAAEGGKPPGIRPEGVRVYQQLLTRADLDPTLAALTATAILRGLDAKTSSALPLEQPEDLLRIPGYSPEGVRKLAPYVVVLPEPTSVNPNTAGPEVLQATIQGLSPGQAAALVSSRERAWFRDAADLTNRLKAIAPALPEQQDILLETRSRYFIAHSRLRNGRATRLLDALILREGIGERYRTTVLWVREPAMPGIDG</sequence>
<protein>
    <recommendedName>
        <fullName evidence="10">Type II secretion system protein K</fullName>
    </recommendedName>
</protein>
<dbReference type="Gene3D" id="3.30.1300.30">
    <property type="entry name" value="GSPII I/J protein-like"/>
    <property type="match status" value="1"/>
</dbReference>
<reference evidence="13 15" key="1">
    <citation type="submission" date="2023-07" db="EMBL/GenBank/DDBJ databases">
        <authorList>
            <person name="Peeters C."/>
        </authorList>
    </citation>
    <scope>NUCLEOTIDE SEQUENCE</scope>
    <source>
        <strain evidence="14 15">LMG 32965</strain>
        <strain evidence="13">R-77567</strain>
    </source>
</reference>
<dbReference type="RefSeq" id="WP_206274718.1">
    <property type="nucleotide sequence ID" value="NZ_CAUDKO010000004.1"/>
</dbReference>
<name>A0AAD2BXF0_9RALS</name>
<keyword evidence="9 10" id="KW-0472">Membrane</keyword>
<dbReference type="InterPro" id="IPR038072">
    <property type="entry name" value="GspK_central_sf"/>
</dbReference>
<comment type="similarity">
    <text evidence="2 10">Belongs to the GSP K family.</text>
</comment>
<dbReference type="Proteomes" id="UP001189792">
    <property type="component" value="Unassembled WGS sequence"/>
</dbReference>
<dbReference type="GO" id="GO:0009306">
    <property type="term" value="P:protein secretion"/>
    <property type="evidence" value="ECO:0007669"/>
    <property type="project" value="InterPro"/>
</dbReference>
<comment type="caution">
    <text evidence="13">The sequence shown here is derived from an EMBL/GenBank/DDBJ whole genome shotgun (WGS) entry which is preliminary data.</text>
</comment>
<dbReference type="InterPro" id="IPR005628">
    <property type="entry name" value="GspK"/>
</dbReference>
<evidence type="ECO:0000256" key="9">
    <source>
        <dbReference type="ARBA" id="ARBA00023136"/>
    </source>
</evidence>
<keyword evidence="8" id="KW-1133">Transmembrane helix</keyword>
<evidence type="ECO:0000256" key="7">
    <source>
        <dbReference type="ARBA" id="ARBA00022927"/>
    </source>
</evidence>
<dbReference type="PANTHER" id="PTHR38831">
    <property type="entry name" value="TYPE II SECRETION SYSTEM PROTEIN K"/>
    <property type="match status" value="1"/>
</dbReference>
<organism evidence="13 16">
    <name type="scientific">Ralstonia flatus</name>
    <dbReference type="NCBI Taxonomy" id="3058601"/>
    <lineage>
        <taxon>Bacteria</taxon>
        <taxon>Pseudomonadati</taxon>
        <taxon>Pseudomonadota</taxon>
        <taxon>Betaproteobacteria</taxon>
        <taxon>Burkholderiales</taxon>
        <taxon>Burkholderiaceae</taxon>
        <taxon>Ralstonia</taxon>
    </lineage>
</organism>
<feature type="domain" description="T2SS protein K first SAM-like" evidence="12">
    <location>
        <begin position="118"/>
        <end position="209"/>
    </location>
</feature>
<dbReference type="SUPFAM" id="SSF158544">
    <property type="entry name" value="GspK insert domain-like"/>
    <property type="match status" value="1"/>
</dbReference>
<evidence type="ECO:0000256" key="3">
    <source>
        <dbReference type="ARBA" id="ARBA00022448"/>
    </source>
</evidence>
<dbReference type="PIRSF" id="PIRSF002786">
    <property type="entry name" value="XcpX"/>
    <property type="match status" value="1"/>
</dbReference>
<evidence type="ECO:0000256" key="6">
    <source>
        <dbReference type="ARBA" id="ARBA00022692"/>
    </source>
</evidence>
<evidence type="ECO:0000313" key="15">
    <source>
        <dbReference type="Proteomes" id="UP001189792"/>
    </source>
</evidence>
<accession>A0AAD2BXF0</accession>
<keyword evidence="15" id="KW-1185">Reference proteome</keyword>
<keyword evidence="7" id="KW-0653">Protein transport</keyword>
<evidence type="ECO:0000256" key="4">
    <source>
        <dbReference type="ARBA" id="ARBA00022475"/>
    </source>
</evidence>
<keyword evidence="3 10" id="KW-0813">Transport</keyword>
<dbReference type="GO" id="GO:0005886">
    <property type="term" value="C:plasma membrane"/>
    <property type="evidence" value="ECO:0007669"/>
    <property type="project" value="UniProtKB-SubCell"/>
</dbReference>
<dbReference type="Proteomes" id="UP001190491">
    <property type="component" value="Unassembled WGS sequence"/>
</dbReference>
<comment type="subcellular location">
    <subcellularLocation>
        <location evidence="1 10">Cell inner membrane</location>
    </subcellularLocation>
</comment>
<dbReference type="Pfam" id="PF03934">
    <property type="entry name" value="T2SSK"/>
    <property type="match status" value="1"/>
</dbReference>
<evidence type="ECO:0000313" key="16">
    <source>
        <dbReference type="Proteomes" id="UP001190491"/>
    </source>
</evidence>
<dbReference type="NCBIfam" id="NF037980">
    <property type="entry name" value="T2SS_GspK"/>
    <property type="match status" value="1"/>
</dbReference>
<evidence type="ECO:0000256" key="5">
    <source>
        <dbReference type="ARBA" id="ARBA00022519"/>
    </source>
</evidence>
<evidence type="ECO:0000256" key="2">
    <source>
        <dbReference type="ARBA" id="ARBA00007246"/>
    </source>
</evidence>
<evidence type="ECO:0000259" key="12">
    <source>
        <dbReference type="Pfam" id="PF21687"/>
    </source>
</evidence>
<proteinExistence type="inferred from homology"/>
<dbReference type="EMBL" id="CAUDKO010000004">
    <property type="protein sequence ID" value="CAJ0869327.1"/>
    <property type="molecule type" value="Genomic_DNA"/>
</dbReference>
<evidence type="ECO:0000313" key="13">
    <source>
        <dbReference type="EMBL" id="CAJ0869327.1"/>
    </source>
</evidence>
<dbReference type="EMBL" id="CAUDLI010000004">
    <property type="protein sequence ID" value="CAJ0877744.1"/>
    <property type="molecule type" value="Genomic_DNA"/>
</dbReference>